<feature type="region of interest" description="Disordered" evidence="1">
    <location>
        <begin position="24"/>
        <end position="60"/>
    </location>
</feature>
<gene>
    <name evidence="2" type="ORF">JVT61DRAFT_186</name>
</gene>
<accession>A0A8I2YYA0</accession>
<reference evidence="2" key="1">
    <citation type="submission" date="2021-03" db="EMBL/GenBank/DDBJ databases">
        <title>Evolutionary innovations through gain and loss of genes in the ectomycorrhizal Boletales.</title>
        <authorList>
            <person name="Wu G."/>
            <person name="Miyauchi S."/>
            <person name="Morin E."/>
            <person name="Yang Z.-L."/>
            <person name="Xu J."/>
            <person name="Martin F.M."/>
        </authorList>
    </citation>
    <scope>NUCLEOTIDE SEQUENCE</scope>
    <source>
        <strain evidence="2">BR01</strain>
    </source>
</reference>
<dbReference type="AlphaFoldDB" id="A0A8I2YYA0"/>
<feature type="region of interest" description="Disordered" evidence="1">
    <location>
        <begin position="106"/>
        <end position="136"/>
    </location>
</feature>
<dbReference type="Proteomes" id="UP000683000">
    <property type="component" value="Unassembled WGS sequence"/>
</dbReference>
<sequence length="185" mass="20551">MPPKRDVNIYSRSHRNLSQTVNVSIKPKGSVDHSDIDAATPKRKVEEAPPLIVEGSRKRKPSRRLLESNIAQSVSVRAHNHKVKCARVDSSSDELDVVVDETSRHTLPSFSASEEDSDNIQSSDSDVERNSDGVPMELIRRQEVTTTDVASSKTKESLRLTSDTVYLEDVVSPSFIPPTNDETRV</sequence>
<dbReference type="EMBL" id="JAGFBS010000001">
    <property type="protein sequence ID" value="KAG6381589.1"/>
    <property type="molecule type" value="Genomic_DNA"/>
</dbReference>
<evidence type="ECO:0000256" key="1">
    <source>
        <dbReference type="SAM" id="MobiDB-lite"/>
    </source>
</evidence>
<evidence type="ECO:0000313" key="2">
    <source>
        <dbReference type="EMBL" id="KAG6381589.1"/>
    </source>
</evidence>
<organism evidence="2 3">
    <name type="scientific">Boletus reticuloceps</name>
    <dbReference type="NCBI Taxonomy" id="495285"/>
    <lineage>
        <taxon>Eukaryota</taxon>
        <taxon>Fungi</taxon>
        <taxon>Dikarya</taxon>
        <taxon>Basidiomycota</taxon>
        <taxon>Agaricomycotina</taxon>
        <taxon>Agaricomycetes</taxon>
        <taxon>Agaricomycetidae</taxon>
        <taxon>Boletales</taxon>
        <taxon>Boletineae</taxon>
        <taxon>Boletaceae</taxon>
        <taxon>Boletoideae</taxon>
        <taxon>Boletus</taxon>
    </lineage>
</organism>
<protein>
    <submittedName>
        <fullName evidence="2">Uncharacterized protein</fullName>
    </submittedName>
</protein>
<proteinExistence type="predicted"/>
<name>A0A8I2YYA0_9AGAM</name>
<evidence type="ECO:0000313" key="3">
    <source>
        <dbReference type="Proteomes" id="UP000683000"/>
    </source>
</evidence>
<comment type="caution">
    <text evidence="2">The sequence shown here is derived from an EMBL/GenBank/DDBJ whole genome shotgun (WGS) entry which is preliminary data.</text>
</comment>
<keyword evidence="3" id="KW-1185">Reference proteome</keyword>